<comment type="caution">
    <text evidence="1">The sequence shown here is derived from an EMBL/GenBank/DDBJ whole genome shotgun (WGS) entry which is preliminary data.</text>
</comment>
<sequence length="108" mass="12239">MNTDKDVRQVEASEVKSALILRADEMGNELQQLVAEKDKDRAAVLITMDLLDGEEEAEATFMVRGRGYMLIELCRLMWNDPRIGVALRVLLMSEIEKIRQGNNGDESK</sequence>
<proteinExistence type="predicted"/>
<dbReference type="PATRIC" id="fig|1411022.3.peg.422"/>
<organism evidence="1 2">
    <name type="scientific">Tannerella sp. oral taxon BU063 isolate Cell 1/3</name>
    <dbReference type="NCBI Taxonomy" id="1411022"/>
    <lineage>
        <taxon>Bacteria</taxon>
        <taxon>Pseudomonadati</taxon>
        <taxon>Bacteroidota</taxon>
        <taxon>Bacteroidia</taxon>
        <taxon>Bacteroidales</taxon>
        <taxon>Tannerellaceae</taxon>
        <taxon>Tannerella</taxon>
    </lineage>
</organism>
<dbReference type="AlphaFoldDB" id="W2CPK2"/>
<evidence type="ECO:0000313" key="1">
    <source>
        <dbReference type="EMBL" id="ETK09144.1"/>
    </source>
</evidence>
<accession>W2CPK2</accession>
<dbReference type="EMBL" id="AYYE01000864">
    <property type="protein sequence ID" value="ETK09144.1"/>
    <property type="molecule type" value="Genomic_DNA"/>
</dbReference>
<name>W2CPK2_9BACT</name>
<dbReference type="Proteomes" id="UP000034982">
    <property type="component" value="Unassembled WGS sequence"/>
</dbReference>
<reference evidence="1 2" key="1">
    <citation type="submission" date="2013-11" db="EMBL/GenBank/DDBJ databases">
        <title>Single cell genomics of uncultured Tannerella BU063 (oral taxon 286).</title>
        <authorList>
            <person name="Beall C.J."/>
            <person name="Campbell A.G."/>
            <person name="Griffen A.L."/>
            <person name="Podar M."/>
            <person name="Leys E.J."/>
        </authorList>
    </citation>
    <scope>NUCLEOTIDE SEQUENCE [LARGE SCALE GENOMIC DNA]</scope>
    <source>
        <strain evidence="1">Cell 1/3</strain>
    </source>
</reference>
<gene>
    <name evidence="1" type="ORF">T230_05470</name>
</gene>
<evidence type="ECO:0000313" key="2">
    <source>
        <dbReference type="Proteomes" id="UP000034982"/>
    </source>
</evidence>
<protein>
    <submittedName>
        <fullName evidence="1">Uncharacterized protein</fullName>
    </submittedName>
</protein>